<evidence type="ECO:0000313" key="5">
    <source>
        <dbReference type="EMBL" id="KTC73122.1"/>
    </source>
</evidence>
<dbReference type="Gene3D" id="1.20.5.110">
    <property type="match status" value="1"/>
</dbReference>
<evidence type="ECO:0000256" key="2">
    <source>
        <dbReference type="PROSITE-ProRule" id="PRU00339"/>
    </source>
</evidence>
<dbReference type="InterPro" id="IPR014162">
    <property type="entry name" value="CpoB_C"/>
</dbReference>
<dbReference type="GO" id="GO:0030288">
    <property type="term" value="C:outer membrane-bounded periplasmic space"/>
    <property type="evidence" value="ECO:0007669"/>
    <property type="project" value="UniProtKB-UniRule"/>
</dbReference>
<reference evidence="5 6" key="1">
    <citation type="submission" date="2015-11" db="EMBL/GenBank/DDBJ databases">
        <title>Genomic analysis of 38 Legionella species identifies large and diverse effector repertoires.</title>
        <authorList>
            <person name="Burstein D."/>
            <person name="Amaro F."/>
            <person name="Zusman T."/>
            <person name="Lifshitz Z."/>
            <person name="Cohen O."/>
            <person name="Gilbert J.A."/>
            <person name="Pupko T."/>
            <person name="Shuman H.A."/>
            <person name="Segal G."/>
        </authorList>
    </citation>
    <scope>NUCLEOTIDE SEQUENCE [LARGE SCALE GENOMIC DNA]</scope>
    <source>
        <strain evidence="5 6">WIGA</strain>
    </source>
</reference>
<feature type="signal peptide" evidence="1">
    <location>
        <begin position="1"/>
        <end position="25"/>
    </location>
</feature>
<dbReference type="EMBL" id="LNXU01000019">
    <property type="protein sequence ID" value="KTC73122.1"/>
    <property type="molecule type" value="Genomic_DNA"/>
</dbReference>
<name>A0A0W0RPZ4_LEGBO</name>
<dbReference type="InterPro" id="IPR032519">
    <property type="entry name" value="YbgF_tri"/>
</dbReference>
<evidence type="ECO:0000256" key="3">
    <source>
        <dbReference type="SAM" id="MobiDB-lite"/>
    </source>
</evidence>
<dbReference type="Proteomes" id="UP000054695">
    <property type="component" value="Unassembled WGS sequence"/>
</dbReference>
<evidence type="ECO:0000259" key="4">
    <source>
        <dbReference type="Pfam" id="PF16331"/>
    </source>
</evidence>
<dbReference type="NCBIfam" id="TIGR02795">
    <property type="entry name" value="tol_pal_ybgF"/>
    <property type="match status" value="1"/>
</dbReference>
<dbReference type="Gene3D" id="1.25.40.10">
    <property type="entry name" value="Tetratricopeptide repeat domain"/>
    <property type="match status" value="1"/>
</dbReference>
<dbReference type="PROSITE" id="PS50005">
    <property type="entry name" value="TPR"/>
    <property type="match status" value="2"/>
</dbReference>
<keyword evidence="1" id="KW-0175">Coiled coil</keyword>
<dbReference type="Pfam" id="PF16331">
    <property type="entry name" value="TolA_bind_tri"/>
    <property type="match status" value="1"/>
</dbReference>
<dbReference type="RefSeq" id="WP_058459420.1">
    <property type="nucleotide sequence ID" value="NZ_CAAAIY010000030.1"/>
</dbReference>
<feature type="coiled-coil region" evidence="1">
    <location>
        <begin position="99"/>
        <end position="133"/>
    </location>
</feature>
<keyword evidence="1" id="KW-0732">Signal</keyword>
<dbReference type="GO" id="GO:0043093">
    <property type="term" value="P:FtsZ-dependent cytokinesis"/>
    <property type="evidence" value="ECO:0007669"/>
    <property type="project" value="UniProtKB-UniRule"/>
</dbReference>
<comment type="subcellular location">
    <subcellularLocation>
        <location evidence="1">Periplasm</location>
    </subcellularLocation>
</comment>
<dbReference type="InterPro" id="IPR011990">
    <property type="entry name" value="TPR-like_helical_dom_sf"/>
</dbReference>
<dbReference type="InterPro" id="IPR034706">
    <property type="entry name" value="CpoB"/>
</dbReference>
<dbReference type="GO" id="GO:0070206">
    <property type="term" value="P:protein trimerization"/>
    <property type="evidence" value="ECO:0007669"/>
    <property type="project" value="InterPro"/>
</dbReference>
<dbReference type="PATRIC" id="fig|447.4.peg.1884"/>
<feature type="compositionally biased region" description="Low complexity" evidence="3">
    <location>
        <begin position="186"/>
        <end position="199"/>
    </location>
</feature>
<keyword evidence="6" id="KW-1185">Reference proteome</keyword>
<dbReference type="AlphaFoldDB" id="A0A0W0RPZ4"/>
<protein>
    <recommendedName>
        <fullName evidence="1">Cell division coordinator CpoB</fullName>
    </recommendedName>
</protein>
<evidence type="ECO:0000313" key="6">
    <source>
        <dbReference type="Proteomes" id="UP000054695"/>
    </source>
</evidence>
<dbReference type="SMART" id="SM00028">
    <property type="entry name" value="TPR"/>
    <property type="match status" value="2"/>
</dbReference>
<feature type="compositionally biased region" description="Polar residues" evidence="3">
    <location>
        <begin position="167"/>
        <end position="185"/>
    </location>
</feature>
<keyword evidence="1" id="KW-0574">Periplasm</keyword>
<dbReference type="InterPro" id="IPR019734">
    <property type="entry name" value="TPR_rpt"/>
</dbReference>
<organism evidence="5 6">
    <name type="scientific">Legionella bozemanae</name>
    <name type="common">Fluoribacter bozemanae</name>
    <dbReference type="NCBI Taxonomy" id="447"/>
    <lineage>
        <taxon>Bacteria</taxon>
        <taxon>Pseudomonadati</taxon>
        <taxon>Pseudomonadota</taxon>
        <taxon>Gammaproteobacteria</taxon>
        <taxon>Legionellales</taxon>
        <taxon>Legionellaceae</taxon>
        <taxon>Legionella</taxon>
    </lineage>
</organism>
<dbReference type="STRING" id="447.Lboz_1768"/>
<sequence length="327" mass="35864" precursor="true">MINCKKHIIATGFILMLPLACWSEAPVVDDSDNFAIIEGQQAYEAPAYGPKYDEAQIENGQFDVARNESYTIDNSQTDDEPALAKDDQASSSNTNITDNAKLIDKIQSLQQEIQELRGQLEVQAHDLKLLQQQQVAFYKDLDARLSGSSSAKSSSSKQPTLDLSAGSKETTPKATAPASNVQASKSAVPTPASVSTVTTSRINPADEQISYLAAYELVKNKRYDDALNAMNVFVQKYPRGGYTANAQYWLGELYLVKKDFPKSIEHFNVVLQQFPTSSKSAASMLKIGYAYAAQGDKQEAKKFLQQVVRAYPGTPTAQLANSKLRTI</sequence>
<dbReference type="Pfam" id="PF13424">
    <property type="entry name" value="TPR_12"/>
    <property type="match status" value="1"/>
</dbReference>
<keyword evidence="1" id="KW-0131">Cell cycle</keyword>
<keyword evidence="1" id="KW-0132">Cell division</keyword>
<feature type="repeat" description="TPR" evidence="2">
    <location>
        <begin position="244"/>
        <end position="277"/>
    </location>
</feature>
<feature type="chain" id="PRO_5009985515" description="Cell division coordinator CpoB" evidence="1">
    <location>
        <begin position="26"/>
        <end position="327"/>
    </location>
</feature>
<evidence type="ECO:0000256" key="1">
    <source>
        <dbReference type="HAMAP-Rule" id="MF_02066"/>
    </source>
</evidence>
<keyword evidence="2" id="KW-0802">TPR repeat</keyword>
<feature type="region of interest" description="Disordered" evidence="3">
    <location>
        <begin position="148"/>
        <end position="199"/>
    </location>
</feature>
<dbReference type="HAMAP" id="MF_02066">
    <property type="entry name" value="CpoB"/>
    <property type="match status" value="1"/>
</dbReference>
<comment type="similarity">
    <text evidence="1">Belongs to the CpoB family.</text>
</comment>
<comment type="caution">
    <text evidence="5">The sequence shown here is derived from an EMBL/GenBank/DDBJ whole genome shotgun (WGS) entry which is preliminary data.</text>
</comment>
<gene>
    <name evidence="1" type="primary">cpoB</name>
    <name evidence="5" type="ORF">Lboz_1768</name>
</gene>
<feature type="region of interest" description="Disordered" evidence="3">
    <location>
        <begin position="73"/>
        <end position="95"/>
    </location>
</feature>
<proteinExistence type="inferred from homology"/>
<feature type="repeat" description="TPR" evidence="2">
    <location>
        <begin position="281"/>
        <end position="314"/>
    </location>
</feature>
<accession>A0A0W0RPZ4</accession>
<feature type="domain" description="YbgF trimerisation" evidence="4">
    <location>
        <begin position="99"/>
        <end position="153"/>
    </location>
</feature>
<feature type="compositionally biased region" description="Low complexity" evidence="3">
    <location>
        <begin position="148"/>
        <end position="157"/>
    </location>
</feature>
<dbReference type="SUPFAM" id="SSF48452">
    <property type="entry name" value="TPR-like"/>
    <property type="match status" value="1"/>
</dbReference>
<dbReference type="OrthoDB" id="9768142at2"/>
<comment type="function">
    <text evidence="1">Mediates coordination of peptidoglycan synthesis and outer membrane constriction during cell division.</text>
</comment>